<dbReference type="Proteomes" id="UP000034349">
    <property type="component" value="Unassembled WGS sequence"/>
</dbReference>
<evidence type="ECO:0000313" key="3">
    <source>
        <dbReference type="EMBL" id="KKP36433.1"/>
    </source>
</evidence>
<dbReference type="EMBL" id="LBOK01000018">
    <property type="protein sequence ID" value="KKP36433.1"/>
    <property type="molecule type" value="Genomic_DNA"/>
</dbReference>
<evidence type="ECO:0000259" key="2">
    <source>
        <dbReference type="Pfam" id="PF10646"/>
    </source>
</evidence>
<evidence type="ECO:0000256" key="1">
    <source>
        <dbReference type="SAM" id="Phobius"/>
    </source>
</evidence>
<keyword evidence="1" id="KW-0472">Membrane</keyword>
<accession>A0A0F9YYB9</accession>
<dbReference type="AlphaFoldDB" id="A0A0F9YYB9"/>
<protein>
    <recommendedName>
        <fullName evidence="2">GerMN domain-containing protein</fullName>
    </recommendedName>
</protein>
<dbReference type="InterPro" id="IPR019606">
    <property type="entry name" value="GerMN"/>
</dbReference>
<organism evidence="3 4">
    <name type="scientific">Candidatus Roizmanbacteria bacterium GW2011_GWA2_32_13</name>
    <dbReference type="NCBI Taxonomy" id="1618475"/>
    <lineage>
        <taxon>Bacteria</taxon>
        <taxon>Candidatus Roizmaniibacteriota</taxon>
    </lineage>
</organism>
<reference evidence="3 4" key="1">
    <citation type="journal article" date="2015" name="Nature">
        <title>rRNA introns, odd ribosomes, and small enigmatic genomes across a large radiation of phyla.</title>
        <authorList>
            <person name="Brown C.T."/>
            <person name="Hug L.A."/>
            <person name="Thomas B.C."/>
            <person name="Sharon I."/>
            <person name="Castelle C.J."/>
            <person name="Singh A."/>
            <person name="Wilkins M.J."/>
            <person name="Williams K.H."/>
            <person name="Banfield J.F."/>
        </authorList>
    </citation>
    <scope>NUCLEOTIDE SEQUENCE [LARGE SCALE GENOMIC DNA]</scope>
</reference>
<name>A0A0F9YYB9_9BACT</name>
<comment type="caution">
    <text evidence="3">The sequence shown here is derived from an EMBL/GenBank/DDBJ whole genome shotgun (WGS) entry which is preliminary data.</text>
</comment>
<keyword evidence="1" id="KW-1133">Transmembrane helix</keyword>
<dbReference type="Pfam" id="PF10646">
    <property type="entry name" value="Germane"/>
    <property type="match status" value="1"/>
</dbReference>
<feature type="transmembrane region" description="Helical" evidence="1">
    <location>
        <begin position="9"/>
        <end position="26"/>
    </location>
</feature>
<feature type="domain" description="GerMN" evidence="2">
    <location>
        <begin position="157"/>
        <end position="244"/>
    </location>
</feature>
<proteinExistence type="predicted"/>
<gene>
    <name evidence="3" type="ORF">UR23_C0018G0007</name>
</gene>
<keyword evidence="1" id="KW-0812">Transmembrane</keyword>
<evidence type="ECO:0000313" key="4">
    <source>
        <dbReference type="Proteomes" id="UP000034349"/>
    </source>
</evidence>
<sequence>MFKLIQKNYIAIIIIIIIALTYALFYKNNDKIIDLDLKNATSTTEVFISKDNKITIEQPKANEILEGILALKGASKEPFTLNLKDSDNTILLTLNLDAGTFEKEYVYASPQSETGKLEIADFSIPVSFNLISGQKVKIFFSNISKDPELKNCESTYPVIRHTSDKNPSLSAIISLLVGPNKEEKMQGYFTNLPLRVIKINNFEIKKGVAYVDFSKELGIGVAGSCRVEAIRSQITETLKQFKNVVFFF</sequence>